<keyword evidence="10" id="KW-0067">ATP-binding</keyword>
<gene>
    <name evidence="19" type="primary">walK</name>
    <name evidence="19" type="ORF">ACFQ2J_09690</name>
</gene>
<dbReference type="InterPro" id="IPR003594">
    <property type="entry name" value="HATPase_dom"/>
</dbReference>
<dbReference type="Gene3D" id="1.10.8.500">
    <property type="entry name" value="HAMP domain in histidine kinase"/>
    <property type="match status" value="1"/>
</dbReference>
<dbReference type="InterPro" id="IPR003661">
    <property type="entry name" value="HisK_dim/P_dom"/>
</dbReference>
<evidence type="ECO:0000256" key="2">
    <source>
        <dbReference type="ARBA" id="ARBA00004651"/>
    </source>
</evidence>
<dbReference type="Pfam" id="PF23846">
    <property type="entry name" value="Cache_WalK"/>
    <property type="match status" value="1"/>
</dbReference>
<dbReference type="PANTHER" id="PTHR45453:SF1">
    <property type="entry name" value="PHOSPHATE REGULON SENSOR PROTEIN PHOR"/>
    <property type="match status" value="1"/>
</dbReference>
<keyword evidence="6 19" id="KW-0808">Transferase</keyword>
<dbReference type="Gene3D" id="1.10.287.130">
    <property type="match status" value="1"/>
</dbReference>
<dbReference type="Pfam" id="PF00989">
    <property type="entry name" value="PAS"/>
    <property type="match status" value="1"/>
</dbReference>
<evidence type="ECO:0000256" key="12">
    <source>
        <dbReference type="ARBA" id="ARBA00023012"/>
    </source>
</evidence>
<sequence>MKKVSFFSSIRWKVIVVYILLLLLGIQVIGAYFAKNLQDRLENNFISSVEESSNVLKFSLKEAFQKENERTEDDPTLESEVRSILYDFDPQDISTMLVIDQNSRIIAAEGQNYDEQSIVGTKTNLQIIKTTLLIGEGETAEGLNEQTNDRVFVKTEPIMVGNTVVGAIYIEADMSVIYDQMQEINQIFAQGTLISLTITVLLGVLVARSITKPISEMRKQAKVMATGDFSQKVNVYGTDEIGQLGMTFNDLNDKLKLSQATTEGERRKLSSVLSNMSDGVVATDRLGAITLMNAPATMLIGQTFEDVQGQSLIDVLNINDQISDISEIEEVGSMIIDMSTDEEPFLLKANFSVVEDEFEEMGGFITVLSDVTEQERVEQERRDFVSNVSHELRTPLTTMRSYLEALSEGAWEDKEIAPKFLDVTQNETERMIRLVNDLLQLSKMDAKNYNLSKDRVDFNPFFHHIIDRFEMNKVEHIAFERLIPDERVFVWMDQDKITQVLDNIISNAIKYSPEGGTIRFHTEKRRNKLEISVSDEGMGIPTEKVDKIFERFYRVDRARTRKLGGTGLGLAIAREMIEAHHGEIWAKSKEGKGTTVFFTLPLMKKRRDQS</sequence>
<dbReference type="Pfam" id="PF02518">
    <property type="entry name" value="HATPase_c"/>
    <property type="match status" value="1"/>
</dbReference>
<dbReference type="InterPro" id="IPR000014">
    <property type="entry name" value="PAS"/>
</dbReference>
<dbReference type="InterPro" id="IPR036890">
    <property type="entry name" value="HATPase_C_sf"/>
</dbReference>
<dbReference type="InterPro" id="IPR004358">
    <property type="entry name" value="Sig_transdc_His_kin-like_C"/>
</dbReference>
<dbReference type="PANTHER" id="PTHR45453">
    <property type="entry name" value="PHOSPHATE REGULON SENSOR PROTEIN PHOR"/>
    <property type="match status" value="1"/>
</dbReference>
<keyword evidence="7 14" id="KW-0812">Transmembrane</keyword>
<dbReference type="InterPro" id="IPR013767">
    <property type="entry name" value="PAS_fold"/>
</dbReference>
<dbReference type="PROSITE" id="PS50113">
    <property type="entry name" value="PAC"/>
    <property type="match status" value="1"/>
</dbReference>
<dbReference type="PROSITE" id="PS50109">
    <property type="entry name" value="HIS_KIN"/>
    <property type="match status" value="1"/>
</dbReference>
<reference evidence="20" key="1">
    <citation type="journal article" date="2019" name="Int. J. Syst. Evol. Microbiol.">
        <title>The Global Catalogue of Microorganisms (GCM) 10K type strain sequencing project: providing services to taxonomists for standard genome sequencing and annotation.</title>
        <authorList>
            <consortium name="The Broad Institute Genomics Platform"/>
            <consortium name="The Broad Institute Genome Sequencing Center for Infectious Disease"/>
            <person name="Wu L."/>
            <person name="Ma J."/>
        </authorList>
    </citation>
    <scope>NUCLEOTIDE SEQUENCE [LARGE SCALE GENOMIC DNA]</scope>
    <source>
        <strain evidence="20">CCUG 56607</strain>
    </source>
</reference>
<keyword evidence="5" id="KW-0597">Phosphoprotein</keyword>
<organism evidence="19 20">
    <name type="scientific">Thalassobacillus hwangdonensis</name>
    <dbReference type="NCBI Taxonomy" id="546108"/>
    <lineage>
        <taxon>Bacteria</taxon>
        <taxon>Bacillati</taxon>
        <taxon>Bacillota</taxon>
        <taxon>Bacilli</taxon>
        <taxon>Bacillales</taxon>
        <taxon>Bacillaceae</taxon>
        <taxon>Thalassobacillus</taxon>
    </lineage>
</organism>
<feature type="domain" description="PAC" evidence="17">
    <location>
        <begin position="329"/>
        <end position="383"/>
    </location>
</feature>
<keyword evidence="11 14" id="KW-1133">Transmembrane helix</keyword>
<evidence type="ECO:0000259" key="18">
    <source>
        <dbReference type="PROSITE" id="PS50885"/>
    </source>
</evidence>
<evidence type="ECO:0000256" key="9">
    <source>
        <dbReference type="ARBA" id="ARBA00022777"/>
    </source>
</evidence>
<dbReference type="NCBIfam" id="TIGR00229">
    <property type="entry name" value="sensory_box"/>
    <property type="match status" value="1"/>
</dbReference>
<evidence type="ECO:0000256" key="1">
    <source>
        <dbReference type="ARBA" id="ARBA00000085"/>
    </source>
</evidence>
<evidence type="ECO:0000256" key="14">
    <source>
        <dbReference type="SAM" id="Phobius"/>
    </source>
</evidence>
<dbReference type="Pfam" id="PF00512">
    <property type="entry name" value="HisKA"/>
    <property type="match status" value="1"/>
</dbReference>
<dbReference type="SUPFAM" id="SSF158472">
    <property type="entry name" value="HAMP domain-like"/>
    <property type="match status" value="1"/>
</dbReference>
<dbReference type="CDD" id="cd06225">
    <property type="entry name" value="HAMP"/>
    <property type="match status" value="1"/>
</dbReference>
<dbReference type="Proteomes" id="UP001596990">
    <property type="component" value="Unassembled WGS sequence"/>
</dbReference>
<feature type="transmembrane region" description="Helical" evidence="14">
    <location>
        <begin position="12"/>
        <end position="34"/>
    </location>
</feature>
<comment type="subcellular location">
    <subcellularLocation>
        <location evidence="2">Cell membrane</location>
        <topology evidence="2">Multi-pass membrane protein</topology>
    </subcellularLocation>
</comment>
<evidence type="ECO:0000313" key="19">
    <source>
        <dbReference type="EMBL" id="MFD1019440.1"/>
    </source>
</evidence>
<keyword evidence="8" id="KW-0547">Nucleotide-binding</keyword>
<dbReference type="SMART" id="SM00388">
    <property type="entry name" value="HisKA"/>
    <property type="match status" value="1"/>
</dbReference>
<dbReference type="EMBL" id="JBHTKL010000005">
    <property type="protein sequence ID" value="MFD1019440.1"/>
    <property type="molecule type" value="Genomic_DNA"/>
</dbReference>
<dbReference type="InterPro" id="IPR050351">
    <property type="entry name" value="BphY/WalK/GraS-like"/>
</dbReference>
<keyword evidence="20" id="KW-1185">Reference proteome</keyword>
<dbReference type="CDD" id="cd00130">
    <property type="entry name" value="PAS"/>
    <property type="match status" value="1"/>
</dbReference>
<evidence type="ECO:0000313" key="20">
    <source>
        <dbReference type="Proteomes" id="UP001596990"/>
    </source>
</evidence>
<dbReference type="RefSeq" id="WP_386059325.1">
    <property type="nucleotide sequence ID" value="NZ_JBHTKL010000005.1"/>
</dbReference>
<dbReference type="InterPro" id="IPR049814">
    <property type="entry name" value="Resp_reg_WalK"/>
</dbReference>
<dbReference type="PROSITE" id="PS50112">
    <property type="entry name" value="PAS"/>
    <property type="match status" value="1"/>
</dbReference>
<dbReference type="SMART" id="SM00091">
    <property type="entry name" value="PAS"/>
    <property type="match status" value="1"/>
</dbReference>
<comment type="catalytic activity">
    <reaction evidence="1">
        <text>ATP + protein L-histidine = ADP + protein N-phospho-L-histidine.</text>
        <dbReference type="EC" id="2.7.13.3"/>
    </reaction>
</comment>
<dbReference type="InterPro" id="IPR000700">
    <property type="entry name" value="PAS-assoc_C"/>
</dbReference>
<dbReference type="SMART" id="SM00387">
    <property type="entry name" value="HATPase_c"/>
    <property type="match status" value="1"/>
</dbReference>
<evidence type="ECO:0000259" key="15">
    <source>
        <dbReference type="PROSITE" id="PS50109"/>
    </source>
</evidence>
<dbReference type="InterPro" id="IPR005467">
    <property type="entry name" value="His_kinase_dom"/>
</dbReference>
<dbReference type="Gene3D" id="3.30.565.10">
    <property type="entry name" value="Histidine kinase-like ATPase, C-terminal domain"/>
    <property type="match status" value="1"/>
</dbReference>
<dbReference type="CDD" id="cd00082">
    <property type="entry name" value="HisKA"/>
    <property type="match status" value="1"/>
</dbReference>
<evidence type="ECO:0000256" key="7">
    <source>
        <dbReference type="ARBA" id="ARBA00022692"/>
    </source>
</evidence>
<dbReference type="InterPro" id="IPR036097">
    <property type="entry name" value="HisK_dim/P_sf"/>
</dbReference>
<proteinExistence type="predicted"/>
<dbReference type="SUPFAM" id="SSF47384">
    <property type="entry name" value="Homodimeric domain of signal transducing histidine kinase"/>
    <property type="match status" value="1"/>
</dbReference>
<dbReference type="CDD" id="cd00075">
    <property type="entry name" value="HATPase"/>
    <property type="match status" value="1"/>
</dbReference>
<dbReference type="PROSITE" id="PS50885">
    <property type="entry name" value="HAMP"/>
    <property type="match status" value="1"/>
</dbReference>
<accession>A0ABW3L0G7</accession>
<feature type="domain" description="PAS" evidence="16">
    <location>
        <begin position="265"/>
        <end position="321"/>
    </location>
</feature>
<keyword evidence="13 14" id="KW-0472">Membrane</keyword>
<keyword evidence="4" id="KW-1003">Cell membrane</keyword>
<dbReference type="GO" id="GO:0004673">
    <property type="term" value="F:protein histidine kinase activity"/>
    <property type="evidence" value="ECO:0007669"/>
    <property type="project" value="UniProtKB-EC"/>
</dbReference>
<evidence type="ECO:0000256" key="4">
    <source>
        <dbReference type="ARBA" id="ARBA00022475"/>
    </source>
</evidence>
<dbReference type="SUPFAM" id="SSF55785">
    <property type="entry name" value="PYP-like sensor domain (PAS domain)"/>
    <property type="match status" value="1"/>
</dbReference>
<dbReference type="SMART" id="SM00304">
    <property type="entry name" value="HAMP"/>
    <property type="match status" value="1"/>
</dbReference>
<dbReference type="InterPro" id="IPR035965">
    <property type="entry name" value="PAS-like_dom_sf"/>
</dbReference>
<evidence type="ECO:0000256" key="11">
    <source>
        <dbReference type="ARBA" id="ARBA00022989"/>
    </source>
</evidence>
<evidence type="ECO:0000256" key="3">
    <source>
        <dbReference type="ARBA" id="ARBA00012438"/>
    </source>
</evidence>
<evidence type="ECO:0000256" key="5">
    <source>
        <dbReference type="ARBA" id="ARBA00022553"/>
    </source>
</evidence>
<comment type="caution">
    <text evidence="19">The sequence shown here is derived from an EMBL/GenBank/DDBJ whole genome shotgun (WGS) entry which is preliminary data.</text>
</comment>
<name>A0ABW3L0G7_9BACI</name>
<keyword evidence="12" id="KW-0902">Two-component regulatory system</keyword>
<dbReference type="EC" id="2.7.13.3" evidence="3"/>
<evidence type="ECO:0000256" key="8">
    <source>
        <dbReference type="ARBA" id="ARBA00022741"/>
    </source>
</evidence>
<evidence type="ECO:0000256" key="10">
    <source>
        <dbReference type="ARBA" id="ARBA00022840"/>
    </source>
</evidence>
<evidence type="ECO:0000256" key="6">
    <source>
        <dbReference type="ARBA" id="ARBA00022679"/>
    </source>
</evidence>
<dbReference type="Pfam" id="PF00672">
    <property type="entry name" value="HAMP"/>
    <property type="match status" value="1"/>
</dbReference>
<protein>
    <recommendedName>
        <fullName evidence="3">histidine kinase</fullName>
        <ecNumber evidence="3">2.7.13.3</ecNumber>
    </recommendedName>
</protein>
<evidence type="ECO:0000256" key="13">
    <source>
        <dbReference type="ARBA" id="ARBA00023136"/>
    </source>
</evidence>
<dbReference type="SUPFAM" id="SSF55874">
    <property type="entry name" value="ATPase domain of HSP90 chaperone/DNA topoisomerase II/histidine kinase"/>
    <property type="match status" value="1"/>
</dbReference>
<feature type="domain" description="HAMP" evidence="18">
    <location>
        <begin position="208"/>
        <end position="260"/>
    </location>
</feature>
<keyword evidence="9 19" id="KW-0418">Kinase</keyword>
<evidence type="ECO:0000259" key="16">
    <source>
        <dbReference type="PROSITE" id="PS50112"/>
    </source>
</evidence>
<dbReference type="InterPro" id="IPR003660">
    <property type="entry name" value="HAMP_dom"/>
</dbReference>
<feature type="domain" description="Histidine kinase" evidence="15">
    <location>
        <begin position="387"/>
        <end position="604"/>
    </location>
</feature>
<dbReference type="Gene3D" id="3.30.450.20">
    <property type="entry name" value="PAS domain"/>
    <property type="match status" value="2"/>
</dbReference>
<dbReference type="NCBIfam" id="NF033092">
    <property type="entry name" value="HK_WalK"/>
    <property type="match status" value="1"/>
</dbReference>
<evidence type="ECO:0000259" key="17">
    <source>
        <dbReference type="PROSITE" id="PS50113"/>
    </source>
</evidence>
<dbReference type="PRINTS" id="PR00344">
    <property type="entry name" value="BCTRLSENSOR"/>
</dbReference>
<dbReference type="InterPro" id="IPR057640">
    <property type="entry name" value="Cache_WalK"/>
</dbReference>